<name>A0AAE3D4F3_9HYPH</name>
<evidence type="ECO:0000313" key="2">
    <source>
        <dbReference type="EMBL" id="MBW8640701.1"/>
    </source>
</evidence>
<dbReference type="EMBL" id="JAICBX010000008">
    <property type="protein sequence ID" value="MBW8640701.1"/>
    <property type="molecule type" value="Genomic_DNA"/>
</dbReference>
<evidence type="ECO:0000313" key="3">
    <source>
        <dbReference type="Proteomes" id="UP001196509"/>
    </source>
</evidence>
<reference evidence="2" key="1">
    <citation type="submission" date="2021-08" db="EMBL/GenBank/DDBJ databases">
        <title>Hoeflea bacterium WL0058 sp. nov., isolated from the sediment.</title>
        <authorList>
            <person name="Wang L."/>
            <person name="Zhang D."/>
        </authorList>
    </citation>
    <scope>NUCLEOTIDE SEQUENCE</scope>
    <source>
        <strain evidence="2">WL0058</strain>
    </source>
</reference>
<dbReference type="Proteomes" id="UP001196509">
    <property type="component" value="Unassembled WGS sequence"/>
</dbReference>
<proteinExistence type="predicted"/>
<dbReference type="Gene3D" id="3.40.190.10">
    <property type="entry name" value="Periplasmic binding protein-like II"/>
    <property type="match status" value="2"/>
</dbReference>
<comment type="caution">
    <text evidence="2">The sequence shown here is derived from an EMBL/GenBank/DDBJ whole genome shotgun (WGS) entry which is preliminary data.</text>
</comment>
<dbReference type="PANTHER" id="PTHR42941:SF1">
    <property type="entry name" value="SLL1037 PROTEIN"/>
    <property type="match status" value="1"/>
</dbReference>
<keyword evidence="3" id="KW-1185">Reference proteome</keyword>
<sequence length="325" mass="33933">MKIFGKTVALAALAVAFGAVQASAQVVTMATGAQGSLAYNSGQAVAKLANENGITARTQPLVGYLPLINNGEIDFGFTNGVDATFALKGTGNYDRANPNLMYVGVMFPLTTGIMAPCDLGIKTVDDLKSKAGELRIAAEYTSSSIIAYYIRGALATAGMTYDDFGTQVPVASFVAGINALGDDLVDVALVSLNSGAGKQAAVKLQGRGGLCYISLNNSAEALAAFQEIMPTAAIVEMPQNENNLGLESSGANIIRIPWMMLTNKDVSEELVYNITKAIAENKDTLKSYFGPFGLANPETMAPASDVPYHPGAVKYYEEAGIKVGG</sequence>
<dbReference type="RefSeq" id="WP_220231437.1">
    <property type="nucleotide sequence ID" value="NZ_JAICBX010000008.1"/>
</dbReference>
<dbReference type="Pfam" id="PF16868">
    <property type="entry name" value="NMT1_3"/>
    <property type="match status" value="1"/>
</dbReference>
<evidence type="ECO:0000256" key="1">
    <source>
        <dbReference type="SAM" id="SignalP"/>
    </source>
</evidence>
<protein>
    <submittedName>
        <fullName evidence="2">TAXI family TRAP transporter solute-binding subunit</fullName>
    </submittedName>
</protein>
<dbReference type="AlphaFoldDB" id="A0AAE3D4F3"/>
<keyword evidence="1" id="KW-0732">Signal</keyword>
<dbReference type="PANTHER" id="PTHR42941">
    <property type="entry name" value="SLL1037 PROTEIN"/>
    <property type="match status" value="1"/>
</dbReference>
<dbReference type="InterPro" id="IPR011852">
    <property type="entry name" value="TRAP_TAXI"/>
</dbReference>
<dbReference type="SUPFAM" id="SSF53850">
    <property type="entry name" value="Periplasmic binding protein-like II"/>
    <property type="match status" value="1"/>
</dbReference>
<organism evidence="2 3">
    <name type="scientific">Flavimaribacter sediminis</name>
    <dbReference type="NCBI Taxonomy" id="2865987"/>
    <lineage>
        <taxon>Bacteria</taxon>
        <taxon>Pseudomonadati</taxon>
        <taxon>Pseudomonadota</taxon>
        <taxon>Alphaproteobacteria</taxon>
        <taxon>Hyphomicrobiales</taxon>
        <taxon>Rhizobiaceae</taxon>
        <taxon>Flavimaribacter</taxon>
    </lineage>
</organism>
<feature type="signal peptide" evidence="1">
    <location>
        <begin position="1"/>
        <end position="24"/>
    </location>
</feature>
<dbReference type="NCBIfam" id="TIGR02122">
    <property type="entry name" value="TRAP_TAXI"/>
    <property type="match status" value="1"/>
</dbReference>
<feature type="chain" id="PRO_5041961171" evidence="1">
    <location>
        <begin position="25"/>
        <end position="325"/>
    </location>
</feature>
<gene>
    <name evidence="2" type="ORF">K1W69_26155</name>
</gene>
<accession>A0AAE3D4F3</accession>